<evidence type="ECO:0000256" key="2">
    <source>
        <dbReference type="ARBA" id="ARBA00004370"/>
    </source>
</evidence>
<dbReference type="InterPro" id="IPR036097">
    <property type="entry name" value="HisK_dim/P_sf"/>
</dbReference>
<dbReference type="Proteomes" id="UP000613113">
    <property type="component" value="Unassembled WGS sequence"/>
</dbReference>
<dbReference type="Pfam" id="PF00512">
    <property type="entry name" value="HisKA"/>
    <property type="match status" value="1"/>
</dbReference>
<sequence>MTEDRRQPQEASAGAPENSLLSQPEEKVQRSLFGEILDWMLAPLLLLWPMSIAITYLVAKSIANQPFDRALEDKVLVLAQQVKEFDGQAITQLSKPARDILRADDLDHVHFQVKNARGEVIDGDADLPLPPDEDKTLSGNIQFRNLTLRGIDFRVAYSYVDVIRPTLSQPAGDNRLILIQVAETLEKRAVLANEIIKGVVLPQFIILPIALALVWFALSRGLSPLAELQQRIRARRPDDLSPIDSRQVPEEITPLVNSLNEMLARLAQTIEIQKRFIADAAHQMKTPLAGMRMQSELALRQQDQEEIRRSLLQLSTSSEAATRLVNQLLALAKAENQTTATKPFEPVNLNELAMQVVRDWIPASFTKKIDLGFEQPEYAVIIFADPVMLREMLSNLVDNALRYTPSGHSVTVRVSVSAPQELALIEVEDNGPGIPEAEREHVFDRFYRILGSNVQGSGLGLAIVREIVQKHGAQIDILDNPHPQDPQFPGCVFRIAFRLNPYDEFVNETA</sequence>
<feature type="region of interest" description="Disordered" evidence="11">
    <location>
        <begin position="1"/>
        <end position="24"/>
    </location>
</feature>
<evidence type="ECO:0000313" key="16">
    <source>
        <dbReference type="Proteomes" id="UP000613113"/>
    </source>
</evidence>
<dbReference type="PANTHER" id="PTHR45436:SF1">
    <property type="entry name" value="SENSOR PROTEIN QSEC"/>
    <property type="match status" value="1"/>
</dbReference>
<dbReference type="Gene3D" id="3.30.565.10">
    <property type="entry name" value="Histidine kinase-like ATPase, C-terminal domain"/>
    <property type="match status" value="1"/>
</dbReference>
<keyword evidence="4" id="KW-0597">Phosphoprotein</keyword>
<dbReference type="InterPro" id="IPR003594">
    <property type="entry name" value="HATPase_dom"/>
</dbReference>
<dbReference type="SMART" id="SM00304">
    <property type="entry name" value="HAMP"/>
    <property type="match status" value="1"/>
</dbReference>
<dbReference type="Pfam" id="PF08521">
    <property type="entry name" value="2CSK_N"/>
    <property type="match status" value="1"/>
</dbReference>
<dbReference type="PROSITE" id="PS50109">
    <property type="entry name" value="HIS_KIN"/>
    <property type="match status" value="1"/>
</dbReference>
<comment type="caution">
    <text evidence="15">The sequence shown here is derived from an EMBL/GenBank/DDBJ whole genome shotgun (WGS) entry which is preliminary data.</text>
</comment>
<evidence type="ECO:0000259" key="13">
    <source>
        <dbReference type="PROSITE" id="PS50109"/>
    </source>
</evidence>
<reference evidence="15 16" key="1">
    <citation type="submission" date="2020-08" db="EMBL/GenBank/DDBJ databases">
        <title>Novel species isolated from subtropical streams in China.</title>
        <authorList>
            <person name="Lu H."/>
        </authorList>
    </citation>
    <scope>NUCLEOTIDE SEQUENCE [LARGE SCALE GENOMIC DNA]</scope>
    <source>
        <strain evidence="15 16">FT31W</strain>
    </source>
</reference>
<gene>
    <name evidence="15" type="ORF">H8K27_04150</name>
</gene>
<evidence type="ECO:0000256" key="9">
    <source>
        <dbReference type="ARBA" id="ARBA00023012"/>
    </source>
</evidence>
<evidence type="ECO:0000256" key="8">
    <source>
        <dbReference type="ARBA" id="ARBA00022989"/>
    </source>
</evidence>
<dbReference type="Gene3D" id="1.10.287.130">
    <property type="match status" value="1"/>
</dbReference>
<dbReference type="SMART" id="SM00388">
    <property type="entry name" value="HisKA"/>
    <property type="match status" value="1"/>
</dbReference>
<dbReference type="CDD" id="cd00082">
    <property type="entry name" value="HisKA"/>
    <property type="match status" value="1"/>
</dbReference>
<keyword evidence="6 12" id="KW-0812">Transmembrane</keyword>
<keyword evidence="9" id="KW-0902">Two-component regulatory system</keyword>
<dbReference type="SUPFAM" id="SSF47384">
    <property type="entry name" value="Homodimeric domain of signal transducing histidine kinase"/>
    <property type="match status" value="1"/>
</dbReference>
<keyword evidence="7 15" id="KW-0418">Kinase</keyword>
<dbReference type="EMBL" id="JACOGC010000001">
    <property type="protein sequence ID" value="MBC3884315.1"/>
    <property type="molecule type" value="Genomic_DNA"/>
</dbReference>
<dbReference type="InterPro" id="IPR005467">
    <property type="entry name" value="His_kinase_dom"/>
</dbReference>
<evidence type="ECO:0000256" key="1">
    <source>
        <dbReference type="ARBA" id="ARBA00000085"/>
    </source>
</evidence>
<dbReference type="RefSeq" id="WP_186861908.1">
    <property type="nucleotide sequence ID" value="NZ_JACOGC010000001.1"/>
</dbReference>
<protein>
    <recommendedName>
        <fullName evidence="3">histidine kinase</fullName>
        <ecNumber evidence="3">2.7.13.3</ecNumber>
    </recommendedName>
</protein>
<evidence type="ECO:0000256" key="5">
    <source>
        <dbReference type="ARBA" id="ARBA00022679"/>
    </source>
</evidence>
<dbReference type="InterPro" id="IPR013727">
    <property type="entry name" value="2CSK_N"/>
</dbReference>
<keyword evidence="16" id="KW-1185">Reference proteome</keyword>
<dbReference type="SUPFAM" id="SSF55874">
    <property type="entry name" value="ATPase domain of HSP90 chaperone/DNA topoisomerase II/histidine kinase"/>
    <property type="match status" value="1"/>
</dbReference>
<evidence type="ECO:0000256" key="7">
    <source>
        <dbReference type="ARBA" id="ARBA00022777"/>
    </source>
</evidence>
<feature type="transmembrane region" description="Helical" evidence="12">
    <location>
        <begin position="39"/>
        <end position="59"/>
    </location>
</feature>
<dbReference type="Pfam" id="PF02518">
    <property type="entry name" value="HATPase_c"/>
    <property type="match status" value="1"/>
</dbReference>
<evidence type="ECO:0000256" key="4">
    <source>
        <dbReference type="ARBA" id="ARBA00022553"/>
    </source>
</evidence>
<feature type="transmembrane region" description="Helical" evidence="12">
    <location>
        <begin position="195"/>
        <end position="218"/>
    </location>
</feature>
<evidence type="ECO:0000256" key="6">
    <source>
        <dbReference type="ARBA" id="ARBA00022692"/>
    </source>
</evidence>
<dbReference type="InterPro" id="IPR003660">
    <property type="entry name" value="HAMP_dom"/>
</dbReference>
<dbReference type="PANTHER" id="PTHR45436">
    <property type="entry name" value="SENSOR HISTIDINE KINASE YKOH"/>
    <property type="match status" value="1"/>
</dbReference>
<keyword evidence="5" id="KW-0808">Transferase</keyword>
<dbReference type="InterPro" id="IPR003661">
    <property type="entry name" value="HisK_dim/P_dom"/>
</dbReference>
<dbReference type="InterPro" id="IPR050428">
    <property type="entry name" value="TCS_sensor_his_kinase"/>
</dbReference>
<organism evidence="15 16">
    <name type="scientific">Undibacterium griseum</name>
    <dbReference type="NCBI Taxonomy" id="2762295"/>
    <lineage>
        <taxon>Bacteria</taxon>
        <taxon>Pseudomonadati</taxon>
        <taxon>Pseudomonadota</taxon>
        <taxon>Betaproteobacteria</taxon>
        <taxon>Burkholderiales</taxon>
        <taxon>Oxalobacteraceae</taxon>
        <taxon>Undibacterium</taxon>
    </lineage>
</organism>
<dbReference type="PRINTS" id="PR00344">
    <property type="entry name" value="BCTRLSENSOR"/>
</dbReference>
<comment type="subcellular location">
    <subcellularLocation>
        <location evidence="2">Membrane</location>
    </subcellularLocation>
</comment>
<evidence type="ECO:0000256" key="3">
    <source>
        <dbReference type="ARBA" id="ARBA00012438"/>
    </source>
</evidence>
<dbReference type="SMART" id="SM00387">
    <property type="entry name" value="HATPase_c"/>
    <property type="match status" value="1"/>
</dbReference>
<feature type="domain" description="HAMP" evidence="14">
    <location>
        <begin position="219"/>
        <end position="271"/>
    </location>
</feature>
<evidence type="ECO:0000256" key="11">
    <source>
        <dbReference type="SAM" id="MobiDB-lite"/>
    </source>
</evidence>
<evidence type="ECO:0000313" key="15">
    <source>
        <dbReference type="EMBL" id="MBC3884315.1"/>
    </source>
</evidence>
<keyword evidence="10 12" id="KW-0472">Membrane</keyword>
<accession>A0ABR6YK90</accession>
<feature type="domain" description="Histidine kinase" evidence="13">
    <location>
        <begin position="279"/>
        <end position="501"/>
    </location>
</feature>
<dbReference type="GO" id="GO:0016301">
    <property type="term" value="F:kinase activity"/>
    <property type="evidence" value="ECO:0007669"/>
    <property type="project" value="UniProtKB-KW"/>
</dbReference>
<evidence type="ECO:0000256" key="10">
    <source>
        <dbReference type="ARBA" id="ARBA00023136"/>
    </source>
</evidence>
<name>A0ABR6YK90_9BURK</name>
<dbReference type="EC" id="2.7.13.3" evidence="3"/>
<dbReference type="PROSITE" id="PS50885">
    <property type="entry name" value="HAMP"/>
    <property type="match status" value="1"/>
</dbReference>
<comment type="catalytic activity">
    <reaction evidence="1">
        <text>ATP + protein L-histidine = ADP + protein N-phospho-L-histidine.</text>
        <dbReference type="EC" id="2.7.13.3"/>
    </reaction>
</comment>
<evidence type="ECO:0000259" key="14">
    <source>
        <dbReference type="PROSITE" id="PS50885"/>
    </source>
</evidence>
<keyword evidence="8 12" id="KW-1133">Transmembrane helix</keyword>
<evidence type="ECO:0000256" key="12">
    <source>
        <dbReference type="SAM" id="Phobius"/>
    </source>
</evidence>
<dbReference type="InterPro" id="IPR004358">
    <property type="entry name" value="Sig_transdc_His_kin-like_C"/>
</dbReference>
<proteinExistence type="predicted"/>
<dbReference type="InterPro" id="IPR036890">
    <property type="entry name" value="HATPase_C_sf"/>
</dbReference>